<organism evidence="4 7">
    <name type="scientific">Heyndrickxia shackletonii</name>
    <dbReference type="NCBI Taxonomy" id="157838"/>
    <lineage>
        <taxon>Bacteria</taxon>
        <taxon>Bacillati</taxon>
        <taxon>Bacillota</taxon>
        <taxon>Bacilli</taxon>
        <taxon>Bacillales</taxon>
        <taxon>Bacillaceae</taxon>
        <taxon>Heyndrickxia</taxon>
    </lineage>
</organism>
<feature type="compositionally biased region" description="Basic and acidic residues" evidence="2">
    <location>
        <begin position="129"/>
        <end position="143"/>
    </location>
</feature>
<proteinExistence type="inferred from homology"/>
<dbReference type="EMBL" id="LJJC01000006">
    <property type="protein sequence ID" value="KQL51514.1"/>
    <property type="molecule type" value="Genomic_DNA"/>
</dbReference>
<dbReference type="InterPro" id="IPR010921">
    <property type="entry name" value="Trp_repressor/repl_initiator"/>
</dbReference>
<gene>
    <name evidence="5" type="ORF">AN964_20045</name>
    <name evidence="6" type="ORF">AN964_21410</name>
    <name evidence="4" type="ORF">AN964_21690</name>
</gene>
<dbReference type="Proteomes" id="UP000051888">
    <property type="component" value="Unassembled WGS sequence"/>
</dbReference>
<feature type="region of interest" description="Disordered" evidence="2">
    <location>
        <begin position="114"/>
        <end position="143"/>
    </location>
</feature>
<dbReference type="PANTHER" id="PTHR33795">
    <property type="entry name" value="INSERTION ELEMENT IS150 PROTEIN INSJ"/>
    <property type="match status" value="1"/>
</dbReference>
<protein>
    <submittedName>
        <fullName evidence="4">Transposase</fullName>
    </submittedName>
</protein>
<dbReference type="InterPro" id="IPR055247">
    <property type="entry name" value="InsJ-like_HTH"/>
</dbReference>
<dbReference type="GO" id="GO:0043565">
    <property type="term" value="F:sequence-specific DNA binding"/>
    <property type="evidence" value="ECO:0007669"/>
    <property type="project" value="InterPro"/>
</dbReference>
<dbReference type="RefSeq" id="WP_055741590.1">
    <property type="nucleotide sequence ID" value="NZ_LJJC01000006.1"/>
</dbReference>
<comment type="similarity">
    <text evidence="1">Belongs to the IS150/IS1296 orfA family.</text>
</comment>
<feature type="domain" description="Insertion element IS150 protein InsJ-like helix-turn-helix" evidence="3">
    <location>
        <begin position="8"/>
        <end position="60"/>
    </location>
</feature>
<comment type="caution">
    <text evidence="4">The sequence shown here is derived from an EMBL/GenBank/DDBJ whole genome shotgun (WGS) entry which is preliminary data.</text>
</comment>
<feature type="domain" description="Insertion element IS150 protein InsJ-like helix-turn-helix" evidence="3">
    <location>
        <begin position="67"/>
        <end position="118"/>
    </location>
</feature>
<dbReference type="AlphaFoldDB" id="A0A0Q3TA79"/>
<evidence type="ECO:0000313" key="6">
    <source>
        <dbReference type="EMBL" id="KQL51514.1"/>
    </source>
</evidence>
<name>A0A0Q3TA79_9BACI</name>
<dbReference type="Gene3D" id="1.10.10.10">
    <property type="entry name" value="Winged helix-like DNA-binding domain superfamily/Winged helix DNA-binding domain"/>
    <property type="match status" value="1"/>
</dbReference>
<evidence type="ECO:0000256" key="1">
    <source>
        <dbReference type="ARBA" id="ARBA00038232"/>
    </source>
</evidence>
<evidence type="ECO:0000313" key="4">
    <source>
        <dbReference type="EMBL" id="KQL50950.1"/>
    </source>
</evidence>
<dbReference type="InterPro" id="IPR052057">
    <property type="entry name" value="IS150/IS1296_orfA-like"/>
</dbReference>
<accession>A0A0Q3TA79</accession>
<reference evidence="4 7" key="1">
    <citation type="submission" date="2015-09" db="EMBL/GenBank/DDBJ databases">
        <title>Genome sequencing project for genomic taxonomy and phylogenomics of Bacillus-like bacteria.</title>
        <authorList>
            <person name="Liu B."/>
            <person name="Wang J."/>
            <person name="Zhu Y."/>
            <person name="Liu G."/>
            <person name="Chen Q."/>
            <person name="Chen Z."/>
            <person name="Lan J."/>
            <person name="Che J."/>
            <person name="Ge C."/>
            <person name="Shi H."/>
            <person name="Pan Z."/>
            <person name="Liu X."/>
        </authorList>
    </citation>
    <scope>NUCLEOTIDE SEQUENCE [LARGE SCALE GENOMIC DNA]</scope>
    <source>
        <strain evidence="4 7">LMG 18435</strain>
    </source>
</reference>
<dbReference type="EMBL" id="LJJC01000006">
    <property type="protein sequence ID" value="KQL51284.1"/>
    <property type="molecule type" value="Genomic_DNA"/>
</dbReference>
<dbReference type="SUPFAM" id="SSF48295">
    <property type="entry name" value="TrpR-like"/>
    <property type="match status" value="1"/>
</dbReference>
<sequence length="187" mass="22009">MAKYSEEFKIRLVTEYLEGNIGYGSLAKKYNMGSQTSIREWVNVYKSQGMDGLNRRKTKKEYSVQFKMDTIQFMLNTGASYLETAVHFNLNNPSLIIRWTKEFYEQGVEGLIPKPKGRSSVSKKPNKQKNKEEKKLTREEELERENELLKLENAYLKKLRAFRANQNAFLEKHKLNWHSNSKKKDSD</sequence>
<keyword evidence="7" id="KW-1185">Reference proteome</keyword>
<dbReference type="InterPro" id="IPR036388">
    <property type="entry name" value="WH-like_DNA-bd_sf"/>
</dbReference>
<evidence type="ECO:0000259" key="3">
    <source>
        <dbReference type="Pfam" id="PF13518"/>
    </source>
</evidence>
<dbReference type="OrthoDB" id="5690222at2"/>
<dbReference type="STRING" id="157838.AN964_20045"/>
<dbReference type="PANTHER" id="PTHR33795:SF1">
    <property type="entry name" value="INSERTION ELEMENT IS150 PROTEIN INSJ"/>
    <property type="match status" value="1"/>
</dbReference>
<evidence type="ECO:0000256" key="2">
    <source>
        <dbReference type="SAM" id="MobiDB-lite"/>
    </source>
</evidence>
<dbReference type="Pfam" id="PF13518">
    <property type="entry name" value="HTH_28"/>
    <property type="match status" value="2"/>
</dbReference>
<evidence type="ECO:0000313" key="7">
    <source>
        <dbReference type="Proteomes" id="UP000051888"/>
    </source>
</evidence>
<dbReference type="EMBL" id="LJJC01000008">
    <property type="protein sequence ID" value="KQL50950.1"/>
    <property type="molecule type" value="Genomic_DNA"/>
</dbReference>
<evidence type="ECO:0000313" key="5">
    <source>
        <dbReference type="EMBL" id="KQL51284.1"/>
    </source>
</evidence>
<dbReference type="PATRIC" id="fig|157838.3.peg.4422"/>